<dbReference type="Proteomes" id="UP000292118">
    <property type="component" value="Chromosome"/>
</dbReference>
<sequence length="275" mass="28638">MQPVVATRPASEATVNEDAVALGPGVAVLVDGAGLPASMRRGCRHSVAWYATELATAFRDALSDRAVRPAEALAAALTAVAASHGPGCDLGRGSPSGTVAAWRTSGDRLEHLVLGDATVLLAAVDGVVTVVTDDRLARVVEPVVRAFVDERRDRGLVPSRDEILDARRAALERTRNRSGGFWCAHADHAAAAEALTGSVPRDAVAGVVVASDGATRGYEHLGVHAPDDVVRRSLAGDGATVIGEIRAAERSTTLFTDVAMKPHDDATLVAWRLLP</sequence>
<name>A0A4V0YG08_9MICO</name>
<protein>
    <submittedName>
        <fullName evidence="1">Integrase</fullName>
    </submittedName>
</protein>
<dbReference type="RefSeq" id="WP_129186960.1">
    <property type="nucleotide sequence ID" value="NZ_CP035493.1"/>
</dbReference>
<accession>A0A4V0YG08</accession>
<dbReference type="EMBL" id="CP035493">
    <property type="protein sequence ID" value="QAY69561.1"/>
    <property type="molecule type" value="Genomic_DNA"/>
</dbReference>
<dbReference type="KEGG" id="xya:ET471_05475"/>
<dbReference type="AlphaFoldDB" id="A0A4V0YG08"/>
<evidence type="ECO:0000313" key="1">
    <source>
        <dbReference type="EMBL" id="QAY69561.1"/>
    </source>
</evidence>
<evidence type="ECO:0000313" key="2">
    <source>
        <dbReference type="Proteomes" id="UP000292118"/>
    </source>
</evidence>
<dbReference type="InterPro" id="IPR036457">
    <property type="entry name" value="PPM-type-like_dom_sf"/>
</dbReference>
<dbReference type="OrthoDB" id="3190646at2"/>
<proteinExistence type="predicted"/>
<reference evidence="1 2" key="1">
    <citation type="submission" date="2019-01" db="EMBL/GenBank/DDBJ databases">
        <title>Genome sequencing of strain FW10M-9.</title>
        <authorList>
            <person name="Heo J."/>
            <person name="Kim S.-J."/>
            <person name="Kim J.-S."/>
            <person name="Hong S.-B."/>
            <person name="Kwon S.-W."/>
        </authorList>
    </citation>
    <scope>NUCLEOTIDE SEQUENCE [LARGE SCALE GENOMIC DNA]</scope>
    <source>
        <strain evidence="1 2">FW10M-9</strain>
    </source>
</reference>
<keyword evidence="2" id="KW-1185">Reference proteome</keyword>
<gene>
    <name evidence="1" type="ORF">ET471_05475</name>
</gene>
<dbReference type="SUPFAM" id="SSF81606">
    <property type="entry name" value="PP2C-like"/>
    <property type="match status" value="1"/>
</dbReference>
<organism evidence="1 2">
    <name type="scientific">Xylanimonas protaetiae</name>
    <dbReference type="NCBI Taxonomy" id="2509457"/>
    <lineage>
        <taxon>Bacteria</taxon>
        <taxon>Bacillati</taxon>
        <taxon>Actinomycetota</taxon>
        <taxon>Actinomycetes</taxon>
        <taxon>Micrococcales</taxon>
        <taxon>Promicromonosporaceae</taxon>
        <taxon>Xylanimonas</taxon>
    </lineage>
</organism>